<feature type="binding site" evidence="24">
    <location>
        <position position="164"/>
    </location>
    <ligand>
        <name>a divalent metal cation</name>
        <dbReference type="ChEBI" id="CHEBI:60240"/>
    </ligand>
</feature>
<comment type="caution">
    <text evidence="26">The sequence shown here is derived from an EMBL/GenBank/DDBJ whole genome shotgun (WGS) entry which is preliminary data.</text>
</comment>
<evidence type="ECO:0000256" key="13">
    <source>
        <dbReference type="ARBA" id="ARBA00023015"/>
    </source>
</evidence>
<proteinExistence type="inferred from homology"/>
<evidence type="ECO:0000256" key="23">
    <source>
        <dbReference type="PIRSR" id="PIRSR037913-2"/>
    </source>
</evidence>
<name>A0A3M7SI48_BRAPC</name>
<comment type="similarity">
    <text evidence="5">Belongs to the histone deacetylase family. HD type 1 subfamily.</text>
</comment>
<dbReference type="PRINTS" id="PR01271">
    <property type="entry name" value="HISDACETLASE"/>
</dbReference>
<dbReference type="GO" id="GO:0031507">
    <property type="term" value="P:heterochromatin formation"/>
    <property type="evidence" value="ECO:0007669"/>
    <property type="project" value="TreeGrafter"/>
</dbReference>
<dbReference type="STRING" id="10195.A0A3M7SI48"/>
<evidence type="ECO:0000256" key="2">
    <source>
        <dbReference type="ARBA" id="ARBA00004123"/>
    </source>
</evidence>
<accession>A0A3M7SI48</accession>
<feature type="binding site" evidence="23">
    <location>
        <position position="295"/>
    </location>
    <ligand>
        <name>substrate</name>
    </ligand>
</feature>
<feature type="active site" description="Proton acceptor" evidence="22">
    <location>
        <position position="129"/>
    </location>
</feature>
<evidence type="ECO:0000256" key="20">
    <source>
        <dbReference type="ARBA" id="ARBA00049193"/>
    </source>
</evidence>
<keyword evidence="15" id="KW-0539">Nucleus</keyword>
<evidence type="ECO:0000259" key="25">
    <source>
        <dbReference type="Pfam" id="PF00850"/>
    </source>
</evidence>
<keyword evidence="12" id="KW-0156">Chromatin regulator</keyword>
<feature type="binding site" evidence="24">
    <location>
        <position position="253"/>
    </location>
    <ligand>
        <name>a divalent metal cation</name>
        <dbReference type="ChEBI" id="CHEBI:60240"/>
    </ligand>
</feature>
<dbReference type="InterPro" id="IPR037138">
    <property type="entry name" value="His_deacetylse_dom_sf"/>
</dbReference>
<evidence type="ECO:0000256" key="1">
    <source>
        <dbReference type="ARBA" id="ARBA00001968"/>
    </source>
</evidence>
<feature type="domain" description="Histone deacetylase" evidence="25">
    <location>
        <begin position="23"/>
        <end position="309"/>
    </location>
</feature>
<evidence type="ECO:0000256" key="16">
    <source>
        <dbReference type="ARBA" id="ARBA00040347"/>
    </source>
</evidence>
<evidence type="ECO:0000256" key="14">
    <source>
        <dbReference type="ARBA" id="ARBA00023163"/>
    </source>
</evidence>
<reference evidence="26 27" key="1">
    <citation type="journal article" date="2018" name="Sci. Rep.">
        <title>Genomic signatures of local adaptation to the degree of environmental predictability in rotifers.</title>
        <authorList>
            <person name="Franch-Gras L."/>
            <person name="Hahn C."/>
            <person name="Garcia-Roger E.M."/>
            <person name="Carmona M.J."/>
            <person name="Serra M."/>
            <person name="Gomez A."/>
        </authorList>
    </citation>
    <scope>NUCLEOTIDE SEQUENCE [LARGE SCALE GENOMIC DNA]</scope>
    <source>
        <strain evidence="26">HYR1</strain>
    </source>
</reference>
<dbReference type="SUPFAM" id="SSF52768">
    <property type="entry name" value="Arginase/deacetylase"/>
    <property type="match status" value="1"/>
</dbReference>
<dbReference type="PANTHER" id="PTHR10625">
    <property type="entry name" value="HISTONE DEACETYLASE HDAC1-RELATED"/>
    <property type="match status" value="1"/>
</dbReference>
<evidence type="ECO:0000256" key="9">
    <source>
        <dbReference type="ARBA" id="ARBA00022491"/>
    </source>
</evidence>
<evidence type="ECO:0000256" key="3">
    <source>
        <dbReference type="ARBA" id="ARBA00004286"/>
    </source>
</evidence>
<comment type="subcellular location">
    <subcellularLocation>
        <location evidence="3">Chromosome</location>
    </subcellularLocation>
    <subcellularLocation>
        <location evidence="4">Cytoplasm</location>
    </subcellularLocation>
    <subcellularLocation>
        <location evidence="2">Nucleus</location>
    </subcellularLocation>
</comment>
<comment type="catalytic activity">
    <reaction evidence="20">
        <text>N(6)-(2E)-butenoyl-L-lysyl-[protein] + H2O = (2E)-2-butenoate + L-lysyl-[protein]</text>
        <dbReference type="Rhea" id="RHEA:69172"/>
        <dbReference type="Rhea" id="RHEA-COMP:9752"/>
        <dbReference type="Rhea" id="RHEA-COMP:13707"/>
        <dbReference type="ChEBI" id="CHEBI:15377"/>
        <dbReference type="ChEBI" id="CHEBI:29969"/>
        <dbReference type="ChEBI" id="CHEBI:35899"/>
        <dbReference type="ChEBI" id="CHEBI:137954"/>
    </reaction>
    <physiologicalReaction direction="left-to-right" evidence="20">
        <dbReference type="Rhea" id="RHEA:69173"/>
    </physiologicalReaction>
</comment>
<evidence type="ECO:0000256" key="12">
    <source>
        <dbReference type="ARBA" id="ARBA00022853"/>
    </source>
</evidence>
<evidence type="ECO:0000256" key="15">
    <source>
        <dbReference type="ARBA" id="ARBA00023242"/>
    </source>
</evidence>
<evidence type="ECO:0000256" key="17">
    <source>
        <dbReference type="ARBA" id="ARBA00041964"/>
    </source>
</evidence>
<evidence type="ECO:0000313" key="27">
    <source>
        <dbReference type="Proteomes" id="UP000276133"/>
    </source>
</evidence>
<dbReference type="EMBL" id="REGN01001311">
    <property type="protein sequence ID" value="RNA35554.1"/>
    <property type="molecule type" value="Genomic_DNA"/>
</dbReference>
<keyword evidence="10 24" id="KW-0479">Metal-binding</keyword>
<evidence type="ECO:0000256" key="6">
    <source>
        <dbReference type="ARBA" id="ARBA00012111"/>
    </source>
</evidence>
<evidence type="ECO:0000256" key="19">
    <source>
        <dbReference type="ARBA" id="ARBA00049136"/>
    </source>
</evidence>
<evidence type="ECO:0000256" key="10">
    <source>
        <dbReference type="ARBA" id="ARBA00022723"/>
    </source>
</evidence>
<dbReference type="InterPro" id="IPR023696">
    <property type="entry name" value="Ureohydrolase_dom_sf"/>
</dbReference>
<gene>
    <name evidence="26" type="ORF">BpHYR1_023998</name>
</gene>
<dbReference type="GO" id="GO:0160008">
    <property type="term" value="F:protein decrotonylase activity"/>
    <property type="evidence" value="ECO:0007669"/>
    <property type="project" value="RHEA"/>
</dbReference>
<dbReference type="GO" id="GO:0005694">
    <property type="term" value="C:chromosome"/>
    <property type="evidence" value="ECO:0007669"/>
    <property type="project" value="UniProtKB-SubCell"/>
</dbReference>
<dbReference type="Gene3D" id="3.40.800.20">
    <property type="entry name" value="Histone deacetylase domain"/>
    <property type="match status" value="1"/>
</dbReference>
<dbReference type="InterPro" id="IPR000286">
    <property type="entry name" value="HDACs"/>
</dbReference>
<dbReference type="Proteomes" id="UP000276133">
    <property type="component" value="Unassembled WGS sequence"/>
</dbReference>
<dbReference type="GO" id="GO:0141221">
    <property type="term" value="F:histone deacetylase activity, hydrolytic mechanism"/>
    <property type="evidence" value="ECO:0007669"/>
    <property type="project" value="UniProtKB-EC"/>
</dbReference>
<keyword evidence="14" id="KW-0804">Transcription</keyword>
<keyword evidence="9" id="KW-0678">Repressor</keyword>
<feature type="binding site" evidence="24">
    <location>
        <position position="166"/>
    </location>
    <ligand>
        <name>a divalent metal cation</name>
        <dbReference type="ChEBI" id="CHEBI:60240"/>
    </ligand>
</feature>
<evidence type="ECO:0000256" key="22">
    <source>
        <dbReference type="PIRSR" id="PIRSR037913-1"/>
    </source>
</evidence>
<dbReference type="EC" id="3.5.1.98" evidence="6"/>
<evidence type="ECO:0000313" key="26">
    <source>
        <dbReference type="EMBL" id="RNA35554.1"/>
    </source>
</evidence>
<keyword evidence="27" id="KW-1185">Reference proteome</keyword>
<dbReference type="InterPro" id="IPR003084">
    <property type="entry name" value="HDAC_I/II"/>
</dbReference>
<comment type="catalytic activity">
    <reaction evidence="21">
        <text>N(6)-acetyl-L-lysyl-[histone] + H2O = L-lysyl-[histone] + acetate</text>
        <dbReference type="Rhea" id="RHEA:58196"/>
        <dbReference type="Rhea" id="RHEA-COMP:9845"/>
        <dbReference type="Rhea" id="RHEA-COMP:11338"/>
        <dbReference type="ChEBI" id="CHEBI:15377"/>
        <dbReference type="ChEBI" id="CHEBI:29969"/>
        <dbReference type="ChEBI" id="CHEBI:30089"/>
        <dbReference type="ChEBI" id="CHEBI:61930"/>
        <dbReference type="EC" id="3.5.1.98"/>
    </reaction>
    <physiologicalReaction direction="left-to-right" evidence="21">
        <dbReference type="Rhea" id="RHEA:58197"/>
    </physiologicalReaction>
</comment>
<evidence type="ECO:0000256" key="7">
    <source>
        <dbReference type="ARBA" id="ARBA00022454"/>
    </source>
</evidence>
<feature type="binding site" evidence="23">
    <location>
        <position position="137"/>
    </location>
    <ligand>
        <name>substrate</name>
    </ligand>
</feature>
<dbReference type="GO" id="GO:0046872">
    <property type="term" value="F:metal ion binding"/>
    <property type="evidence" value="ECO:0007669"/>
    <property type="project" value="UniProtKB-KW"/>
</dbReference>
<dbReference type="PANTHER" id="PTHR10625:SF14">
    <property type="entry name" value="HISTONE DEACETYLASE 8"/>
    <property type="match status" value="1"/>
</dbReference>
<dbReference type="PIRSF" id="PIRSF037913">
    <property type="entry name" value="His_deacetylse_1"/>
    <property type="match status" value="1"/>
</dbReference>
<evidence type="ECO:0000256" key="4">
    <source>
        <dbReference type="ARBA" id="ARBA00004496"/>
    </source>
</evidence>
<dbReference type="InterPro" id="IPR023801">
    <property type="entry name" value="His_deacetylse_dom"/>
</dbReference>
<evidence type="ECO:0000256" key="18">
    <source>
        <dbReference type="ARBA" id="ARBA00042783"/>
    </source>
</evidence>
<sequence>MSVGFIYSENLIRELDKNVKIEGRSEMVFSLIKSYGLFENKNLKLINPVKSDDKHLKLFHSQEYIDYLKTCQIEYVESEDDFGIGYDCPYIEKIHDYVSTVAGASLTAAHLINQDMFKYVINWNGGWHHAKRDKASGFCYVNDVVLCIMKLRQKFSRILYIDLDQHHGDGVQEAFEFTNKVLTLSFHKYMPGFFPGTGSLEDIGKGIGKFYSVNVPLKTGIGDKNYVLMFSSIFSKIISVYKPETLVVQCGADSLTGDPIDISNPFNLTLEGYTKCIEMVIHTQLPTVFLGGGGYHLANSSRLWCHLTALIMAEKLKNDIPEHEMFLRYAPDYELCIEAGKVRDKNSLEYLDKTLNTILNNLNNIKID</sequence>
<evidence type="ECO:0000256" key="21">
    <source>
        <dbReference type="ARBA" id="ARBA00049416"/>
    </source>
</evidence>
<dbReference type="GO" id="GO:0005737">
    <property type="term" value="C:cytoplasm"/>
    <property type="evidence" value="ECO:0007669"/>
    <property type="project" value="UniProtKB-SubCell"/>
</dbReference>
<keyword evidence="8" id="KW-0963">Cytoplasm</keyword>
<keyword evidence="7" id="KW-0158">Chromosome</keyword>
<comment type="catalytic activity">
    <reaction evidence="19">
        <text>N(6)-acetyl-L-lysyl-[protein] + H2O = L-lysyl-[protein] + acetate</text>
        <dbReference type="Rhea" id="RHEA:58108"/>
        <dbReference type="Rhea" id="RHEA-COMP:9752"/>
        <dbReference type="Rhea" id="RHEA-COMP:10731"/>
        <dbReference type="ChEBI" id="CHEBI:15377"/>
        <dbReference type="ChEBI" id="CHEBI:29969"/>
        <dbReference type="ChEBI" id="CHEBI:30089"/>
        <dbReference type="ChEBI" id="CHEBI:61930"/>
    </reaction>
    <physiologicalReaction direction="left-to-right" evidence="19">
        <dbReference type="Rhea" id="RHEA:58109"/>
    </physiologicalReaction>
</comment>
<dbReference type="AlphaFoldDB" id="A0A3M7SI48"/>
<organism evidence="26 27">
    <name type="scientific">Brachionus plicatilis</name>
    <name type="common">Marine rotifer</name>
    <name type="synonym">Brachionus muelleri</name>
    <dbReference type="NCBI Taxonomy" id="10195"/>
    <lineage>
        <taxon>Eukaryota</taxon>
        <taxon>Metazoa</taxon>
        <taxon>Spiralia</taxon>
        <taxon>Gnathifera</taxon>
        <taxon>Rotifera</taxon>
        <taxon>Eurotatoria</taxon>
        <taxon>Monogononta</taxon>
        <taxon>Pseudotrocha</taxon>
        <taxon>Ploima</taxon>
        <taxon>Brachionidae</taxon>
        <taxon>Brachionus</taxon>
    </lineage>
</organism>
<feature type="binding site" evidence="23">
    <location>
        <position position="87"/>
    </location>
    <ligand>
        <name>substrate</name>
    </ligand>
</feature>
<keyword evidence="11 26" id="KW-0378">Hydrolase</keyword>
<evidence type="ECO:0000256" key="5">
    <source>
        <dbReference type="ARBA" id="ARBA00006457"/>
    </source>
</evidence>
<dbReference type="GO" id="GO:0005634">
    <property type="term" value="C:nucleus"/>
    <property type="evidence" value="ECO:0007669"/>
    <property type="project" value="UniProtKB-SubCell"/>
</dbReference>
<comment type="cofactor">
    <cofactor evidence="1">
        <name>a divalent metal cation</name>
        <dbReference type="ChEBI" id="CHEBI:60240"/>
    </cofactor>
</comment>
<dbReference type="PRINTS" id="PR01270">
    <property type="entry name" value="HDASUPER"/>
</dbReference>
<keyword evidence="13" id="KW-0805">Transcription regulation</keyword>
<evidence type="ECO:0000256" key="24">
    <source>
        <dbReference type="PIRSR" id="PIRSR037913-3"/>
    </source>
</evidence>
<evidence type="ECO:0000256" key="8">
    <source>
        <dbReference type="ARBA" id="ARBA00022490"/>
    </source>
</evidence>
<protein>
    <recommendedName>
        <fullName evidence="16">Histone deacetylase 8</fullName>
        <ecNumber evidence="6">3.5.1.98</ecNumber>
    </recommendedName>
    <alternativeName>
        <fullName evidence="17">Protein deacetylase HDAC8</fullName>
    </alternativeName>
    <alternativeName>
        <fullName evidence="18">Protein decrotonylase HDAC8</fullName>
    </alternativeName>
</protein>
<dbReference type="Pfam" id="PF00850">
    <property type="entry name" value="Hist_deacetyl"/>
    <property type="match status" value="1"/>
</dbReference>
<dbReference type="OrthoDB" id="73273at2759"/>
<evidence type="ECO:0000256" key="11">
    <source>
        <dbReference type="ARBA" id="ARBA00022801"/>
    </source>
</evidence>